<dbReference type="InterPro" id="IPR018044">
    <property type="entry name" value="Peptidase_S11"/>
</dbReference>
<feature type="active site" description="Proton acceptor" evidence="7">
    <location>
        <position position="75"/>
    </location>
</feature>
<comment type="similarity">
    <text evidence="1 9">Belongs to the peptidase S11 family.</text>
</comment>
<keyword evidence="4" id="KW-0133">Cell shape</keyword>
<organism evidence="13 14">
    <name type="scientific">Iamia majanohamensis</name>
    <dbReference type="NCBI Taxonomy" id="467976"/>
    <lineage>
        <taxon>Bacteria</taxon>
        <taxon>Bacillati</taxon>
        <taxon>Actinomycetota</taxon>
        <taxon>Acidimicrobiia</taxon>
        <taxon>Acidimicrobiales</taxon>
        <taxon>Iamiaceae</taxon>
        <taxon>Iamia</taxon>
    </lineage>
</organism>
<dbReference type="RefSeq" id="WP_272738774.1">
    <property type="nucleotide sequence ID" value="NZ_CP116942.1"/>
</dbReference>
<sequence length="420" mass="42580">MRRSLPLLGLALLLGALLGALPAGAQEPPPPPDSPIVTTGPVDPPASSIVVDADTGEVVSARNERAPMLPASTTKILTSLLVRQQLELDEEIAISQTATLAEPHRLGLQAGSLWRVEDLLYAAMLCSCNDAAWALGQAAGGGSMSGFGDRAAALVDTLGMEDDPVVRDPAGFDDFRSVSGGNRLSARDLAIAARAYLADPELAAISRTPRHEWVGGDGEPHFVNNLNLFLDAYEGAIGLKTGATDAAGSIFVGAAERDGRTLIAVVMQSPARYAEAAALLDAGFVLSSVGDVTDDVLPPVPAGLTGGGTPTTTAPSTTAAPTTAPATSTTGAADAPTPSSAAVPADDEQAAGAAPAVGSPSSGTDWPATPMWVGGGAAVVLAGGGVAALARRRAAAGGIDRRPARPRRRHRRRARRRAAS</sequence>
<keyword evidence="3 13" id="KW-0378">Hydrolase</keyword>
<feature type="chain" id="PRO_5042282484" evidence="11">
    <location>
        <begin position="26"/>
        <end position="420"/>
    </location>
</feature>
<evidence type="ECO:0000313" key="13">
    <source>
        <dbReference type="EMBL" id="WCO69261.1"/>
    </source>
</evidence>
<evidence type="ECO:0000256" key="1">
    <source>
        <dbReference type="ARBA" id="ARBA00007164"/>
    </source>
</evidence>
<dbReference type="AlphaFoldDB" id="A0AAF0BT18"/>
<dbReference type="GO" id="GO:0071555">
    <property type="term" value="P:cell wall organization"/>
    <property type="evidence" value="ECO:0007669"/>
    <property type="project" value="UniProtKB-KW"/>
</dbReference>
<dbReference type="GO" id="GO:0009252">
    <property type="term" value="P:peptidoglycan biosynthetic process"/>
    <property type="evidence" value="ECO:0007669"/>
    <property type="project" value="UniProtKB-KW"/>
</dbReference>
<dbReference type="PRINTS" id="PR00725">
    <property type="entry name" value="DADACBPTASE1"/>
</dbReference>
<evidence type="ECO:0000256" key="8">
    <source>
        <dbReference type="PIRSR" id="PIRSR618044-2"/>
    </source>
</evidence>
<feature type="compositionally biased region" description="Low complexity" evidence="10">
    <location>
        <begin position="310"/>
        <end position="363"/>
    </location>
</feature>
<reference evidence="13" key="1">
    <citation type="submission" date="2023-01" db="EMBL/GenBank/DDBJ databases">
        <title>The diversity of Class Acidimicrobiia in South China Sea sediment environments and the proposal of Iamia marina sp. nov., a novel species of the genus Iamia.</title>
        <authorList>
            <person name="He Y."/>
            <person name="Tian X."/>
        </authorList>
    </citation>
    <scope>NUCLEOTIDE SEQUENCE</scope>
    <source>
        <strain evidence="13">DSM 19957</strain>
    </source>
</reference>
<dbReference type="Proteomes" id="UP001216390">
    <property type="component" value="Chromosome"/>
</dbReference>
<feature type="compositionally biased region" description="Basic residues" evidence="10">
    <location>
        <begin position="404"/>
        <end position="420"/>
    </location>
</feature>
<evidence type="ECO:0000256" key="6">
    <source>
        <dbReference type="ARBA" id="ARBA00023316"/>
    </source>
</evidence>
<feature type="active site" description="Acyl-ester intermediate" evidence="7">
    <location>
        <position position="72"/>
    </location>
</feature>
<dbReference type="Gene3D" id="3.40.710.10">
    <property type="entry name" value="DD-peptidase/beta-lactamase superfamily"/>
    <property type="match status" value="1"/>
</dbReference>
<protein>
    <submittedName>
        <fullName evidence="13">Serine hydrolase</fullName>
    </submittedName>
</protein>
<keyword evidence="14" id="KW-1185">Reference proteome</keyword>
<name>A0AAF0BT18_9ACTN</name>
<evidence type="ECO:0000256" key="4">
    <source>
        <dbReference type="ARBA" id="ARBA00022960"/>
    </source>
</evidence>
<dbReference type="Pfam" id="PF00768">
    <property type="entry name" value="Peptidase_S11"/>
    <property type="match status" value="1"/>
</dbReference>
<proteinExistence type="inferred from homology"/>
<accession>A0AAF0BT18</accession>
<dbReference type="SUPFAM" id="SSF56601">
    <property type="entry name" value="beta-lactamase/transpeptidase-like"/>
    <property type="match status" value="1"/>
</dbReference>
<feature type="region of interest" description="Disordered" evidence="10">
    <location>
        <begin position="24"/>
        <end position="45"/>
    </location>
</feature>
<gene>
    <name evidence="13" type="ORF">PO878_19955</name>
</gene>
<evidence type="ECO:0000313" key="14">
    <source>
        <dbReference type="Proteomes" id="UP001216390"/>
    </source>
</evidence>
<dbReference type="InterPro" id="IPR001967">
    <property type="entry name" value="Peptidase_S11_N"/>
</dbReference>
<keyword evidence="5" id="KW-0573">Peptidoglycan synthesis</keyword>
<evidence type="ECO:0000256" key="9">
    <source>
        <dbReference type="RuleBase" id="RU004016"/>
    </source>
</evidence>
<dbReference type="GO" id="GO:0008360">
    <property type="term" value="P:regulation of cell shape"/>
    <property type="evidence" value="ECO:0007669"/>
    <property type="project" value="UniProtKB-KW"/>
</dbReference>
<dbReference type="PANTHER" id="PTHR21581">
    <property type="entry name" value="D-ALANYL-D-ALANINE CARBOXYPEPTIDASE"/>
    <property type="match status" value="1"/>
</dbReference>
<evidence type="ECO:0000256" key="3">
    <source>
        <dbReference type="ARBA" id="ARBA00022801"/>
    </source>
</evidence>
<evidence type="ECO:0000256" key="11">
    <source>
        <dbReference type="SAM" id="SignalP"/>
    </source>
</evidence>
<dbReference type="GO" id="GO:0006508">
    <property type="term" value="P:proteolysis"/>
    <property type="evidence" value="ECO:0007669"/>
    <property type="project" value="InterPro"/>
</dbReference>
<dbReference type="PANTHER" id="PTHR21581:SF33">
    <property type="entry name" value="D-ALANYL-D-ALANINE CARBOXYPEPTIDASE DACB"/>
    <property type="match status" value="1"/>
</dbReference>
<feature type="region of interest" description="Disordered" evidence="10">
    <location>
        <begin position="392"/>
        <end position="420"/>
    </location>
</feature>
<dbReference type="InterPro" id="IPR012338">
    <property type="entry name" value="Beta-lactam/transpept-like"/>
</dbReference>
<evidence type="ECO:0000256" key="7">
    <source>
        <dbReference type="PIRSR" id="PIRSR618044-1"/>
    </source>
</evidence>
<evidence type="ECO:0000256" key="2">
    <source>
        <dbReference type="ARBA" id="ARBA00022729"/>
    </source>
</evidence>
<evidence type="ECO:0000256" key="10">
    <source>
        <dbReference type="SAM" id="MobiDB-lite"/>
    </source>
</evidence>
<dbReference type="EMBL" id="CP116942">
    <property type="protein sequence ID" value="WCO69261.1"/>
    <property type="molecule type" value="Genomic_DNA"/>
</dbReference>
<dbReference type="GO" id="GO:0009002">
    <property type="term" value="F:serine-type D-Ala-D-Ala carboxypeptidase activity"/>
    <property type="evidence" value="ECO:0007669"/>
    <property type="project" value="InterPro"/>
</dbReference>
<dbReference type="KEGG" id="ima:PO878_19955"/>
<feature type="region of interest" description="Disordered" evidence="10">
    <location>
        <begin position="300"/>
        <end position="369"/>
    </location>
</feature>
<feature type="domain" description="Peptidase S11 D-alanyl-D-alanine carboxypeptidase A N-terminal" evidence="12">
    <location>
        <begin position="47"/>
        <end position="269"/>
    </location>
</feature>
<evidence type="ECO:0000256" key="5">
    <source>
        <dbReference type="ARBA" id="ARBA00022984"/>
    </source>
</evidence>
<keyword evidence="6" id="KW-0961">Cell wall biogenesis/degradation</keyword>
<feature type="signal peptide" evidence="11">
    <location>
        <begin position="1"/>
        <end position="25"/>
    </location>
</feature>
<feature type="active site" evidence="7">
    <location>
        <position position="127"/>
    </location>
</feature>
<keyword evidence="2 11" id="KW-0732">Signal</keyword>
<evidence type="ECO:0000259" key="12">
    <source>
        <dbReference type="Pfam" id="PF00768"/>
    </source>
</evidence>
<feature type="binding site" evidence="8">
    <location>
        <position position="240"/>
    </location>
    <ligand>
        <name>substrate</name>
    </ligand>
</feature>